<feature type="binding site" evidence="1">
    <location>
        <position position="51"/>
    </location>
    <ligand>
        <name>substrate</name>
    </ligand>
</feature>
<gene>
    <name evidence="1 4" type="primary">thiL</name>
    <name evidence="4" type="ORF">GCM10007043_23120</name>
</gene>
<dbReference type="PANTHER" id="PTHR30270:SF0">
    <property type="entry name" value="THIAMINE-MONOPHOSPHATE KINASE"/>
    <property type="match status" value="1"/>
</dbReference>
<evidence type="ECO:0000256" key="1">
    <source>
        <dbReference type="HAMAP-Rule" id="MF_02128"/>
    </source>
</evidence>
<dbReference type="Proteomes" id="UP000637720">
    <property type="component" value="Unassembled WGS sequence"/>
</dbReference>
<reference evidence="4" key="2">
    <citation type="submission" date="2020-09" db="EMBL/GenBank/DDBJ databases">
        <authorList>
            <person name="Sun Q."/>
            <person name="Ohkuma M."/>
        </authorList>
    </citation>
    <scope>NUCLEOTIDE SEQUENCE</scope>
    <source>
        <strain evidence="4">JCM 14719</strain>
    </source>
</reference>
<dbReference type="EC" id="2.7.4.16" evidence="1"/>
<dbReference type="RefSeq" id="WP_188818211.1">
    <property type="nucleotide sequence ID" value="NZ_BMOF01000080.1"/>
</dbReference>
<feature type="binding site" evidence="1">
    <location>
        <begin position="120"/>
        <end position="121"/>
    </location>
    <ligand>
        <name>ATP</name>
        <dbReference type="ChEBI" id="CHEBI:30616"/>
    </ligand>
</feature>
<dbReference type="GO" id="GO:0009030">
    <property type="term" value="F:thiamine-phosphate kinase activity"/>
    <property type="evidence" value="ECO:0007669"/>
    <property type="project" value="UniProtKB-UniRule"/>
</dbReference>
<keyword evidence="5" id="KW-1185">Reference proteome</keyword>
<dbReference type="Pfam" id="PF00586">
    <property type="entry name" value="AIRS"/>
    <property type="match status" value="1"/>
</dbReference>
<dbReference type="PANTHER" id="PTHR30270">
    <property type="entry name" value="THIAMINE-MONOPHOSPHATE KINASE"/>
    <property type="match status" value="1"/>
</dbReference>
<evidence type="ECO:0000259" key="3">
    <source>
        <dbReference type="Pfam" id="PF02769"/>
    </source>
</evidence>
<dbReference type="UniPathway" id="UPA00060">
    <property type="reaction ID" value="UER00142"/>
</dbReference>
<comment type="miscellaneous">
    <text evidence="1">Reaction mechanism of ThiL seems to utilize a direct, inline transfer of the gamma-phosphate of ATP to TMP rather than a phosphorylated enzyme intermediate.</text>
</comment>
<feature type="binding site" evidence="1">
    <location>
        <position position="215"/>
    </location>
    <ligand>
        <name>ATP</name>
        <dbReference type="ChEBI" id="CHEBI:30616"/>
    </ligand>
</feature>
<dbReference type="InterPro" id="IPR010918">
    <property type="entry name" value="PurM-like_C_dom"/>
</dbReference>
<dbReference type="EMBL" id="BMOF01000080">
    <property type="protein sequence ID" value="GGK08426.1"/>
    <property type="molecule type" value="Genomic_DNA"/>
</dbReference>
<feature type="binding site" evidence="1">
    <location>
        <position position="73"/>
    </location>
    <ligand>
        <name>Mg(2+)</name>
        <dbReference type="ChEBI" id="CHEBI:18420"/>
        <label>2</label>
    </ligand>
</feature>
<dbReference type="Gene3D" id="3.30.1330.10">
    <property type="entry name" value="PurM-like, N-terminal domain"/>
    <property type="match status" value="1"/>
</dbReference>
<evidence type="ECO:0000313" key="4">
    <source>
        <dbReference type="EMBL" id="GGK08426.1"/>
    </source>
</evidence>
<dbReference type="InterPro" id="IPR016188">
    <property type="entry name" value="PurM-like_N"/>
</dbReference>
<keyword evidence="1" id="KW-0547">Nucleotide-binding</keyword>
<organism evidence="4 5">
    <name type="scientific">Calditerricola satsumensis</name>
    <dbReference type="NCBI Taxonomy" id="373054"/>
    <lineage>
        <taxon>Bacteria</taxon>
        <taxon>Bacillati</taxon>
        <taxon>Bacillota</taxon>
        <taxon>Bacilli</taxon>
        <taxon>Bacillales</taxon>
        <taxon>Bacillaceae</taxon>
        <taxon>Calditerricola</taxon>
    </lineage>
</organism>
<comment type="similarity">
    <text evidence="1">Belongs to the thiamine-monophosphate kinase family.</text>
</comment>
<dbReference type="SUPFAM" id="SSF56042">
    <property type="entry name" value="PurM C-terminal domain-like"/>
    <property type="match status" value="1"/>
</dbReference>
<keyword evidence="1" id="KW-0067">ATP-binding</keyword>
<dbReference type="NCBIfam" id="TIGR01379">
    <property type="entry name" value="thiL"/>
    <property type="match status" value="1"/>
</dbReference>
<dbReference type="Gene3D" id="3.90.650.10">
    <property type="entry name" value="PurM-like C-terminal domain"/>
    <property type="match status" value="1"/>
</dbReference>
<feature type="binding site" evidence="1">
    <location>
        <position position="73"/>
    </location>
    <ligand>
        <name>Mg(2+)</name>
        <dbReference type="ChEBI" id="CHEBI:18420"/>
        <label>3</label>
    </ligand>
</feature>
<feature type="binding site" evidence="1">
    <location>
        <position position="266"/>
    </location>
    <ligand>
        <name>substrate</name>
    </ligand>
</feature>
<evidence type="ECO:0000313" key="5">
    <source>
        <dbReference type="Proteomes" id="UP000637720"/>
    </source>
</evidence>
<feature type="binding site" evidence="1">
    <location>
        <position position="27"/>
    </location>
    <ligand>
        <name>Mg(2+)</name>
        <dbReference type="ChEBI" id="CHEBI:18420"/>
        <label>4</label>
    </ligand>
</feature>
<feature type="binding site" evidence="1">
    <location>
        <position position="27"/>
    </location>
    <ligand>
        <name>Mg(2+)</name>
        <dbReference type="ChEBI" id="CHEBI:18420"/>
        <label>3</label>
    </ligand>
</feature>
<keyword evidence="1 4" id="KW-0418">Kinase</keyword>
<comment type="catalytic activity">
    <reaction evidence="1">
        <text>thiamine phosphate + ATP = thiamine diphosphate + ADP</text>
        <dbReference type="Rhea" id="RHEA:15913"/>
        <dbReference type="ChEBI" id="CHEBI:30616"/>
        <dbReference type="ChEBI" id="CHEBI:37575"/>
        <dbReference type="ChEBI" id="CHEBI:58937"/>
        <dbReference type="ChEBI" id="CHEBI:456216"/>
        <dbReference type="EC" id="2.7.4.16"/>
    </reaction>
</comment>
<feature type="binding site" evidence="1">
    <location>
        <position position="322"/>
    </location>
    <ligand>
        <name>substrate</name>
    </ligand>
</feature>
<comment type="pathway">
    <text evidence="1">Cofactor biosynthesis; thiamine diphosphate biosynthesis; thiamine diphosphate from thiamine phosphate: step 1/1.</text>
</comment>
<accession>A0A8J3FCH3</accession>
<dbReference type="InterPro" id="IPR006283">
    <property type="entry name" value="ThiL-like"/>
</dbReference>
<comment type="function">
    <text evidence="1">Catalyzes the ATP-dependent phosphorylation of thiamine-monophosphate (TMP) to form thiamine-pyrophosphate (TPP), the active form of vitamin B1.</text>
</comment>
<dbReference type="HAMAP" id="MF_02128">
    <property type="entry name" value="TMP_kinase"/>
    <property type="match status" value="1"/>
</dbReference>
<comment type="caution">
    <text evidence="4">The sequence shown here is derived from an EMBL/GenBank/DDBJ whole genome shotgun (WGS) entry which is preliminary data.</text>
</comment>
<feature type="domain" description="PurM-like N-terminal" evidence="2">
    <location>
        <begin position="25"/>
        <end position="139"/>
    </location>
</feature>
<keyword evidence="1" id="KW-0808">Transferase</keyword>
<keyword evidence="1" id="KW-0460">Magnesium</keyword>
<dbReference type="Pfam" id="PF02769">
    <property type="entry name" value="AIRS_C"/>
    <property type="match status" value="1"/>
</dbReference>
<protein>
    <recommendedName>
        <fullName evidence="1">Thiamine-monophosphate kinase</fullName>
        <shortName evidence="1">TMP kinase</shortName>
        <shortName evidence="1">Thiamine-phosphate kinase</shortName>
        <ecNumber evidence="1">2.7.4.16</ecNumber>
    </recommendedName>
</protein>
<sequence length="334" mass="35400">MDEFALIRMLTTGRQPDPRVVVDVGDDAAVVTVTPGKQMVLACDAMVEGVHFRRDTLAPEDVGYKILAVNVSDVAAMGGEPRFALIALAPDCAWTPDELRRLYDGLYEGAAAWGVALVGGDTVRSPGGLWLSVTVVGEVEAGRALTRGAARPGDVVFVSGPLGLSAAGLDLLLRHPERADRYPRLVAAHRRPRPRLDVGRLCASQGVRCALNDVSDGLASEAWEIAEASGVTVRLYADRLPVHPELAAYCREADASPLDWMLFGGEDYELVGAVSAGVWPALARAARAEGVALVAVGEVVAGPPGVVLVEDGRERPLPKGGYNHFVDEGIERAR</sequence>
<feature type="binding site" evidence="1">
    <location>
        <position position="103"/>
    </location>
    <ligand>
        <name>ATP</name>
        <dbReference type="ChEBI" id="CHEBI:30616"/>
    </ligand>
</feature>
<dbReference type="GO" id="GO:0009229">
    <property type="term" value="P:thiamine diphosphate biosynthetic process"/>
    <property type="evidence" value="ECO:0007669"/>
    <property type="project" value="UniProtKB-UniRule"/>
</dbReference>
<feature type="binding site" evidence="1">
    <location>
        <position position="44"/>
    </location>
    <ligand>
        <name>Mg(2+)</name>
        <dbReference type="ChEBI" id="CHEBI:18420"/>
        <label>2</label>
    </ligand>
</feature>
<dbReference type="GO" id="GO:0000287">
    <property type="term" value="F:magnesium ion binding"/>
    <property type="evidence" value="ECO:0007669"/>
    <property type="project" value="UniProtKB-UniRule"/>
</dbReference>
<dbReference type="AlphaFoldDB" id="A0A8J3FCH3"/>
<evidence type="ECO:0000259" key="2">
    <source>
        <dbReference type="Pfam" id="PF00586"/>
    </source>
</evidence>
<feature type="domain" description="PurM-like C-terminal" evidence="3">
    <location>
        <begin position="151"/>
        <end position="307"/>
    </location>
</feature>
<keyword evidence="1" id="KW-0479">Metal-binding</keyword>
<feature type="binding site" evidence="1">
    <location>
        <position position="44"/>
    </location>
    <ligand>
        <name>Mg(2+)</name>
        <dbReference type="ChEBI" id="CHEBI:18420"/>
        <label>1</label>
    </ligand>
</feature>
<dbReference type="CDD" id="cd02194">
    <property type="entry name" value="ThiL"/>
    <property type="match status" value="1"/>
</dbReference>
<feature type="binding site" evidence="1">
    <location>
        <position position="147"/>
    </location>
    <ligand>
        <name>ATP</name>
        <dbReference type="ChEBI" id="CHEBI:30616"/>
    </ligand>
</feature>
<dbReference type="GO" id="GO:0009228">
    <property type="term" value="P:thiamine biosynthetic process"/>
    <property type="evidence" value="ECO:0007669"/>
    <property type="project" value="UniProtKB-KW"/>
</dbReference>
<feature type="binding site" evidence="1">
    <location>
        <position position="216"/>
    </location>
    <ligand>
        <name>Mg(2+)</name>
        <dbReference type="ChEBI" id="CHEBI:18420"/>
        <label>5</label>
    </ligand>
</feature>
<dbReference type="InterPro" id="IPR036921">
    <property type="entry name" value="PurM-like_N_sf"/>
</dbReference>
<name>A0A8J3FCH3_9BACI</name>
<dbReference type="GO" id="GO:0005524">
    <property type="term" value="F:ATP binding"/>
    <property type="evidence" value="ECO:0007669"/>
    <property type="project" value="UniProtKB-UniRule"/>
</dbReference>
<feature type="binding site" evidence="1">
    <location>
        <position position="73"/>
    </location>
    <ligand>
        <name>Mg(2+)</name>
        <dbReference type="ChEBI" id="CHEBI:18420"/>
        <label>4</label>
    </ligand>
</feature>
<dbReference type="PIRSF" id="PIRSF005303">
    <property type="entry name" value="Thiam_monoph_kin"/>
    <property type="match status" value="1"/>
</dbReference>
<keyword evidence="1" id="KW-0784">Thiamine biosynthesis</keyword>
<proteinExistence type="inferred from homology"/>
<feature type="binding site" evidence="1">
    <location>
        <position position="213"/>
    </location>
    <ligand>
        <name>Mg(2+)</name>
        <dbReference type="ChEBI" id="CHEBI:18420"/>
        <label>3</label>
    </ligand>
</feature>
<feature type="binding site" evidence="1">
    <location>
        <position position="121"/>
    </location>
    <ligand>
        <name>Mg(2+)</name>
        <dbReference type="ChEBI" id="CHEBI:18420"/>
        <label>1</label>
    </ligand>
</feature>
<dbReference type="InterPro" id="IPR036676">
    <property type="entry name" value="PurM-like_C_sf"/>
</dbReference>
<reference evidence="4" key="1">
    <citation type="journal article" date="2014" name="Int. J. Syst. Evol. Microbiol.">
        <title>Complete genome sequence of Corynebacterium casei LMG S-19264T (=DSM 44701T), isolated from a smear-ripened cheese.</title>
        <authorList>
            <consortium name="US DOE Joint Genome Institute (JGI-PGF)"/>
            <person name="Walter F."/>
            <person name="Albersmeier A."/>
            <person name="Kalinowski J."/>
            <person name="Ruckert C."/>
        </authorList>
    </citation>
    <scope>NUCLEOTIDE SEQUENCE</scope>
    <source>
        <strain evidence="4">JCM 14719</strain>
    </source>
</reference>
<dbReference type="SUPFAM" id="SSF55326">
    <property type="entry name" value="PurM N-terminal domain-like"/>
    <property type="match status" value="1"/>
</dbReference>
<comment type="caution">
    <text evidence="1">Lacks conserved residue(s) required for the propagation of feature annotation.</text>
</comment>